<feature type="binding site" evidence="4 6">
    <location>
        <position position="137"/>
    </location>
    <ligand>
        <name>substrate</name>
    </ligand>
</feature>
<dbReference type="OrthoDB" id="9813814at2"/>
<dbReference type="Gene3D" id="3.20.20.10">
    <property type="entry name" value="Alanine racemase"/>
    <property type="match status" value="1"/>
</dbReference>
<evidence type="ECO:0000256" key="2">
    <source>
        <dbReference type="ARBA" id="ARBA00022898"/>
    </source>
</evidence>
<name>A0A3E2B750_9FIRM</name>
<dbReference type="SUPFAM" id="SSF50621">
    <property type="entry name" value="Alanine racemase C-terminal domain-like"/>
    <property type="match status" value="1"/>
</dbReference>
<accession>A0A3E2B750</accession>
<dbReference type="PANTHER" id="PTHR30511">
    <property type="entry name" value="ALANINE RACEMASE"/>
    <property type="match status" value="1"/>
</dbReference>
<evidence type="ECO:0000313" key="9">
    <source>
        <dbReference type="Proteomes" id="UP000260649"/>
    </source>
</evidence>
<dbReference type="PRINTS" id="PR00992">
    <property type="entry name" value="ALARACEMASE"/>
</dbReference>
<dbReference type="AlphaFoldDB" id="A0A3E2B750"/>
<comment type="catalytic activity">
    <reaction evidence="4">
        <text>L-alanine = D-alanine</text>
        <dbReference type="Rhea" id="RHEA:20249"/>
        <dbReference type="ChEBI" id="CHEBI:57416"/>
        <dbReference type="ChEBI" id="CHEBI:57972"/>
        <dbReference type="EC" id="5.1.1.1"/>
    </reaction>
</comment>
<dbReference type="UniPathway" id="UPA00042">
    <property type="reaction ID" value="UER00497"/>
</dbReference>
<keyword evidence="9" id="KW-1185">Reference proteome</keyword>
<feature type="active site" description="Proton acceptor; specific for L-alanine" evidence="4">
    <location>
        <position position="271"/>
    </location>
</feature>
<comment type="caution">
    <text evidence="8">The sequence shown here is derived from an EMBL/GenBank/DDBJ whole genome shotgun (WGS) entry which is preliminary data.</text>
</comment>
<evidence type="ECO:0000256" key="1">
    <source>
        <dbReference type="ARBA" id="ARBA00001933"/>
    </source>
</evidence>
<dbReference type="SMART" id="SM01005">
    <property type="entry name" value="Ala_racemase_C"/>
    <property type="match status" value="1"/>
</dbReference>
<dbReference type="GO" id="GO:0030632">
    <property type="term" value="P:D-alanine biosynthetic process"/>
    <property type="evidence" value="ECO:0007669"/>
    <property type="project" value="UniProtKB-UniRule"/>
</dbReference>
<keyword evidence="3 4" id="KW-0413">Isomerase</keyword>
<feature type="modified residue" description="N6-(pyridoxal phosphate)lysine" evidence="4 5">
    <location>
        <position position="39"/>
    </location>
</feature>
<evidence type="ECO:0000256" key="4">
    <source>
        <dbReference type="HAMAP-Rule" id="MF_01201"/>
    </source>
</evidence>
<feature type="binding site" evidence="4 6">
    <location>
        <position position="319"/>
    </location>
    <ligand>
        <name>substrate</name>
    </ligand>
</feature>
<comment type="function">
    <text evidence="4">Catalyzes the interconversion of L-alanine and D-alanine. May also act on other amino acids.</text>
</comment>
<dbReference type="GO" id="GO:0030170">
    <property type="term" value="F:pyridoxal phosphate binding"/>
    <property type="evidence" value="ECO:0007669"/>
    <property type="project" value="UniProtKB-UniRule"/>
</dbReference>
<feature type="active site" description="Proton acceptor; specific for D-alanine" evidence="4">
    <location>
        <position position="39"/>
    </location>
</feature>
<evidence type="ECO:0000256" key="6">
    <source>
        <dbReference type="PIRSR" id="PIRSR600821-52"/>
    </source>
</evidence>
<comment type="similarity">
    <text evidence="4">Belongs to the alanine racemase family.</text>
</comment>
<dbReference type="HAMAP" id="MF_01201">
    <property type="entry name" value="Ala_racemase"/>
    <property type="match status" value="1"/>
</dbReference>
<evidence type="ECO:0000256" key="3">
    <source>
        <dbReference type="ARBA" id="ARBA00023235"/>
    </source>
</evidence>
<evidence type="ECO:0000313" key="8">
    <source>
        <dbReference type="EMBL" id="RFT07814.1"/>
    </source>
</evidence>
<protein>
    <recommendedName>
        <fullName evidence="4">Alanine racemase</fullName>
        <ecNumber evidence="4">5.1.1.1</ecNumber>
    </recommendedName>
</protein>
<dbReference type="GeneID" id="97994394"/>
<dbReference type="SUPFAM" id="SSF51419">
    <property type="entry name" value="PLP-binding barrel"/>
    <property type="match status" value="1"/>
</dbReference>
<proteinExistence type="inferred from homology"/>
<dbReference type="InterPro" id="IPR001608">
    <property type="entry name" value="Ala_racemase_N"/>
</dbReference>
<dbReference type="Pfam" id="PF00842">
    <property type="entry name" value="Ala_racemase_C"/>
    <property type="match status" value="1"/>
</dbReference>
<dbReference type="InterPro" id="IPR020622">
    <property type="entry name" value="Ala_racemase_pyridoxalP-BS"/>
</dbReference>
<dbReference type="RefSeq" id="WP_117141535.1">
    <property type="nucleotide sequence ID" value="NZ_CAKXKJ010000002.1"/>
</dbReference>
<dbReference type="NCBIfam" id="TIGR00492">
    <property type="entry name" value="alr"/>
    <property type="match status" value="1"/>
</dbReference>
<comment type="cofactor">
    <cofactor evidence="1 4 5">
        <name>pyridoxal 5'-phosphate</name>
        <dbReference type="ChEBI" id="CHEBI:597326"/>
    </cofactor>
</comment>
<dbReference type="GO" id="GO:0008784">
    <property type="term" value="F:alanine racemase activity"/>
    <property type="evidence" value="ECO:0007669"/>
    <property type="project" value="UniProtKB-UniRule"/>
</dbReference>
<dbReference type="InterPro" id="IPR011079">
    <property type="entry name" value="Ala_racemase_C"/>
</dbReference>
<dbReference type="EMBL" id="QQRQ01000001">
    <property type="protein sequence ID" value="RFT07814.1"/>
    <property type="molecule type" value="Genomic_DNA"/>
</dbReference>
<dbReference type="EC" id="5.1.1.1" evidence="4"/>
<dbReference type="PROSITE" id="PS00395">
    <property type="entry name" value="ALANINE_RACEMASE"/>
    <property type="match status" value="1"/>
</dbReference>
<dbReference type="Gene3D" id="2.40.37.10">
    <property type="entry name" value="Lyase, Ornithine Decarboxylase, Chain A, domain 1"/>
    <property type="match status" value="1"/>
</dbReference>
<dbReference type="InterPro" id="IPR009006">
    <property type="entry name" value="Ala_racemase/Decarboxylase_C"/>
</dbReference>
<dbReference type="Pfam" id="PF01168">
    <property type="entry name" value="Ala_racemase_N"/>
    <property type="match status" value="1"/>
</dbReference>
<organism evidence="8 9">
    <name type="scientific">Evtepia gabavorous</name>
    <dbReference type="NCBI Taxonomy" id="2211183"/>
    <lineage>
        <taxon>Bacteria</taxon>
        <taxon>Bacillati</taxon>
        <taxon>Bacillota</taxon>
        <taxon>Clostridia</taxon>
        <taxon>Eubacteriales</taxon>
        <taxon>Evtepia</taxon>
    </lineage>
</organism>
<dbReference type="Proteomes" id="UP000260649">
    <property type="component" value="Unassembled WGS sequence"/>
</dbReference>
<evidence type="ECO:0000256" key="5">
    <source>
        <dbReference type="PIRSR" id="PIRSR600821-50"/>
    </source>
</evidence>
<keyword evidence="2 4" id="KW-0663">Pyridoxal phosphate</keyword>
<dbReference type="PANTHER" id="PTHR30511:SF0">
    <property type="entry name" value="ALANINE RACEMASE, CATABOLIC-RELATED"/>
    <property type="match status" value="1"/>
</dbReference>
<comment type="pathway">
    <text evidence="4">Amino-acid biosynthesis; D-alanine biosynthesis; D-alanine from L-alanine: step 1/1.</text>
</comment>
<feature type="domain" description="Alanine racemase C-terminal" evidence="7">
    <location>
        <begin position="250"/>
        <end position="378"/>
    </location>
</feature>
<sequence>MESQKKRTWAEVSMEKLAHNYHALRQLTPYGTKFMGLVKADAYGHGAVPVAKKLEELGADYLGVACLDEAIELREAGIQAPILILGCTPSFYGKELMQYNITQACYDLSYAKALSAEAQSAGGTITVHIQCDTGMTRLGFLCDEAHMTQSAQEITEAVRLPGLHAEGIFTHFSDSDGSEEYTMMQFNRFLDIIQKVKELGYEFAIRHCANSAATLLYPATYLDMVRPGIVLYGHFPDRTMDPGLCDLVPVLELKSRVATVRTVPAGTPVSYGRTHTLQRDSRLAVIPIGYGDGYCRGFSNRITVLLHGKNVPVTGRICMDMCMVDVTDLPDVKEGDVAILYGSDQTGSQPVEAGAEIMNTISYELLCVLTKRIPRIYL</sequence>
<dbReference type="CDD" id="cd00430">
    <property type="entry name" value="PLPDE_III_AR"/>
    <property type="match status" value="1"/>
</dbReference>
<evidence type="ECO:0000259" key="7">
    <source>
        <dbReference type="SMART" id="SM01005"/>
    </source>
</evidence>
<gene>
    <name evidence="8" type="primary">alr</name>
    <name evidence="8" type="ORF">DV520_01420</name>
</gene>
<dbReference type="InterPro" id="IPR000821">
    <property type="entry name" value="Ala_racemase"/>
</dbReference>
<reference evidence="8 9" key="1">
    <citation type="submission" date="2018-07" db="EMBL/GenBank/DDBJ databases">
        <title>GABA Modulating Bacteria of the Human Gut Microbiota.</title>
        <authorList>
            <person name="Strandwitz P."/>
            <person name="Kim K.H."/>
            <person name="Terekhova D."/>
            <person name="Liu J.K."/>
            <person name="Sharma A."/>
            <person name="Levering J."/>
            <person name="Mcdonald D."/>
            <person name="Dietrich D."/>
            <person name="Ramadhar T.R."/>
            <person name="Lekbua A."/>
            <person name="Mroue N."/>
            <person name="Liston C."/>
            <person name="Stewart E.J."/>
            <person name="Dubin M.J."/>
            <person name="Zengler K."/>
            <person name="Knight R."/>
            <person name="Gilbert J.A."/>
            <person name="Clardy J."/>
            <person name="Lewis K."/>
        </authorList>
    </citation>
    <scope>NUCLEOTIDE SEQUENCE [LARGE SCALE GENOMIC DNA]</scope>
    <source>
        <strain evidence="8 9">KLE1738</strain>
    </source>
</reference>
<dbReference type="GO" id="GO:0005829">
    <property type="term" value="C:cytosol"/>
    <property type="evidence" value="ECO:0007669"/>
    <property type="project" value="TreeGrafter"/>
</dbReference>
<dbReference type="InterPro" id="IPR029066">
    <property type="entry name" value="PLP-binding_barrel"/>
</dbReference>
<dbReference type="FunFam" id="3.20.20.10:FF:000002">
    <property type="entry name" value="Alanine racemase"/>
    <property type="match status" value="1"/>
</dbReference>